<evidence type="ECO:0000313" key="1">
    <source>
        <dbReference type="EMBL" id="CAB4543384.1"/>
    </source>
</evidence>
<name>A0A6J6BX56_9ZZZZ</name>
<sequence>MRRRGTEVADTRPALLCGGEPVAIAEVLPRRRVVVLGQVTHMRARPTDGIPSLAVTISDGTGAVTAVWTGRRAIGGITLGRRLAVEGVGRLVGDRLEFTNPSYELQP</sequence>
<dbReference type="InterPro" id="IPR012340">
    <property type="entry name" value="NA-bd_OB-fold"/>
</dbReference>
<gene>
    <name evidence="1" type="ORF">UFOPK1493_00464</name>
</gene>
<dbReference type="SUPFAM" id="SSF50249">
    <property type="entry name" value="Nucleic acid-binding proteins"/>
    <property type="match status" value="1"/>
</dbReference>
<reference evidence="1" key="1">
    <citation type="submission" date="2020-05" db="EMBL/GenBank/DDBJ databases">
        <authorList>
            <person name="Chiriac C."/>
            <person name="Salcher M."/>
            <person name="Ghai R."/>
            <person name="Kavagutti S V."/>
        </authorList>
    </citation>
    <scope>NUCLEOTIDE SEQUENCE</scope>
</reference>
<organism evidence="1">
    <name type="scientific">freshwater metagenome</name>
    <dbReference type="NCBI Taxonomy" id="449393"/>
    <lineage>
        <taxon>unclassified sequences</taxon>
        <taxon>metagenomes</taxon>
        <taxon>ecological metagenomes</taxon>
    </lineage>
</organism>
<dbReference type="EMBL" id="CAEZSR010000009">
    <property type="protein sequence ID" value="CAB4543384.1"/>
    <property type="molecule type" value="Genomic_DNA"/>
</dbReference>
<dbReference type="CDD" id="cd04488">
    <property type="entry name" value="RecG_wedge_OBF"/>
    <property type="match status" value="1"/>
</dbReference>
<accession>A0A6J6BX56</accession>
<dbReference type="AlphaFoldDB" id="A0A6J6BX56"/>
<protein>
    <submittedName>
        <fullName evidence="1">Unannotated protein</fullName>
    </submittedName>
</protein>
<proteinExistence type="predicted"/>
<dbReference type="Gene3D" id="2.40.50.140">
    <property type="entry name" value="Nucleic acid-binding proteins"/>
    <property type="match status" value="1"/>
</dbReference>